<name>A0ACC1XTU5_MELAZ</name>
<sequence>MMHVNQHGPIFQQPGQCSELFEGQLKAAWLIVLNLYPLLVAFHTVLPEIYKFAVKHEHWLVRVVVFCFFTHHFVVGMFAQRHLLWPVF</sequence>
<evidence type="ECO:0000313" key="2">
    <source>
        <dbReference type="Proteomes" id="UP001164539"/>
    </source>
</evidence>
<reference evidence="1 2" key="1">
    <citation type="journal article" date="2023" name="Science">
        <title>Complex scaffold remodeling in plant triterpene biosynthesis.</title>
        <authorList>
            <person name="De La Pena R."/>
            <person name="Hodgson H."/>
            <person name="Liu J.C."/>
            <person name="Stephenson M.J."/>
            <person name="Martin A.C."/>
            <person name="Owen C."/>
            <person name="Harkess A."/>
            <person name="Leebens-Mack J."/>
            <person name="Jimenez L.E."/>
            <person name="Osbourn A."/>
            <person name="Sattely E.S."/>
        </authorList>
    </citation>
    <scope>NUCLEOTIDE SEQUENCE [LARGE SCALE GENOMIC DNA]</scope>
    <source>
        <strain evidence="2">cv. JPN11</strain>
        <tissue evidence="1">Leaf</tissue>
    </source>
</reference>
<protein>
    <submittedName>
        <fullName evidence="1">Uncharacterized protein</fullName>
    </submittedName>
</protein>
<accession>A0ACC1XTU5</accession>
<gene>
    <name evidence="1" type="ORF">OWV82_013338</name>
</gene>
<evidence type="ECO:0000313" key="1">
    <source>
        <dbReference type="EMBL" id="KAJ4714921.1"/>
    </source>
</evidence>
<dbReference type="Proteomes" id="UP001164539">
    <property type="component" value="Chromosome 7"/>
</dbReference>
<organism evidence="1 2">
    <name type="scientific">Melia azedarach</name>
    <name type="common">Chinaberry tree</name>
    <dbReference type="NCBI Taxonomy" id="155640"/>
    <lineage>
        <taxon>Eukaryota</taxon>
        <taxon>Viridiplantae</taxon>
        <taxon>Streptophyta</taxon>
        <taxon>Embryophyta</taxon>
        <taxon>Tracheophyta</taxon>
        <taxon>Spermatophyta</taxon>
        <taxon>Magnoliopsida</taxon>
        <taxon>eudicotyledons</taxon>
        <taxon>Gunneridae</taxon>
        <taxon>Pentapetalae</taxon>
        <taxon>rosids</taxon>
        <taxon>malvids</taxon>
        <taxon>Sapindales</taxon>
        <taxon>Meliaceae</taxon>
        <taxon>Melia</taxon>
    </lineage>
</organism>
<proteinExistence type="predicted"/>
<dbReference type="EMBL" id="CM051400">
    <property type="protein sequence ID" value="KAJ4714921.1"/>
    <property type="molecule type" value="Genomic_DNA"/>
</dbReference>
<comment type="caution">
    <text evidence="1">The sequence shown here is derived from an EMBL/GenBank/DDBJ whole genome shotgun (WGS) entry which is preliminary data.</text>
</comment>
<keyword evidence="2" id="KW-1185">Reference proteome</keyword>